<dbReference type="AlphaFoldDB" id="S7X6S9"/>
<evidence type="ECO:0000313" key="2">
    <source>
        <dbReference type="EMBL" id="EPR71738.1"/>
    </source>
</evidence>
<keyword evidence="1" id="KW-1133">Transmembrane helix</keyword>
<protein>
    <submittedName>
        <fullName evidence="2">Uncharacterized protein</fullName>
    </submittedName>
</protein>
<accession>S7X6S9</accession>
<keyword evidence="1" id="KW-0472">Membrane</keyword>
<feature type="transmembrane region" description="Helical" evidence="1">
    <location>
        <begin position="15"/>
        <end position="33"/>
    </location>
</feature>
<dbReference type="EMBL" id="ATMR01000145">
    <property type="protein sequence ID" value="EPR71738.1"/>
    <property type="molecule type" value="Genomic_DNA"/>
</dbReference>
<keyword evidence="1" id="KW-0812">Transmembrane</keyword>
<gene>
    <name evidence="2" type="ORF">ADIWIN_3185</name>
</gene>
<comment type="caution">
    <text evidence="2">The sequence shown here is derived from an EMBL/GenBank/DDBJ whole genome shotgun (WGS) entry which is preliminary data.</text>
</comment>
<dbReference type="Proteomes" id="UP000014962">
    <property type="component" value="Unassembled WGS sequence"/>
</dbReference>
<organism evidence="2 3">
    <name type="scientific">Winogradskyella psychrotolerans RS-3</name>
    <dbReference type="NCBI Taxonomy" id="641526"/>
    <lineage>
        <taxon>Bacteria</taxon>
        <taxon>Pseudomonadati</taxon>
        <taxon>Bacteroidota</taxon>
        <taxon>Flavobacteriia</taxon>
        <taxon>Flavobacteriales</taxon>
        <taxon>Flavobacteriaceae</taxon>
        <taxon>Winogradskyella</taxon>
    </lineage>
</organism>
<proteinExistence type="predicted"/>
<evidence type="ECO:0000313" key="3">
    <source>
        <dbReference type="Proteomes" id="UP000014962"/>
    </source>
</evidence>
<keyword evidence="3" id="KW-1185">Reference proteome</keyword>
<sequence>MGTNNKYGKITDYDIGYYLWILSFLMMTIRNILNYKKTICQQSTVLKNK</sequence>
<name>S7X6S9_9FLAO</name>
<reference evidence="2 3" key="1">
    <citation type="journal article" date="2013" name="Genome Announc.">
        <title>Draft Genome Sequence of Winogradskyella psychrotolerans RS-3T, Isolated from the Marine Transect of Kongsfjorden, Ny-Alesund, Svalbard, Arctic Ocean.</title>
        <authorList>
            <person name="Kumar Pinnaka A."/>
            <person name="Ara S."/>
            <person name="Singh A."/>
            <person name="Shivaji S."/>
        </authorList>
    </citation>
    <scope>NUCLEOTIDE SEQUENCE [LARGE SCALE GENOMIC DNA]</scope>
    <source>
        <strain evidence="2 3">RS-3</strain>
    </source>
</reference>
<evidence type="ECO:0000256" key="1">
    <source>
        <dbReference type="SAM" id="Phobius"/>
    </source>
</evidence>